<organism evidence="2 3">
    <name type="scientific">Myodes glareolus</name>
    <name type="common">Bank vole</name>
    <name type="synonym">Clethrionomys glareolus</name>
    <dbReference type="NCBI Taxonomy" id="447135"/>
    <lineage>
        <taxon>Eukaryota</taxon>
        <taxon>Metazoa</taxon>
        <taxon>Chordata</taxon>
        <taxon>Craniata</taxon>
        <taxon>Vertebrata</taxon>
        <taxon>Euteleostomi</taxon>
        <taxon>Mammalia</taxon>
        <taxon>Eutheria</taxon>
        <taxon>Euarchontoglires</taxon>
        <taxon>Glires</taxon>
        <taxon>Rodentia</taxon>
        <taxon>Myomorpha</taxon>
        <taxon>Muroidea</taxon>
        <taxon>Cricetidae</taxon>
        <taxon>Arvicolinae</taxon>
        <taxon>Myodes</taxon>
    </lineage>
</organism>
<accession>A0AAW0HBG8</accession>
<name>A0AAW0HBG8_MYOGA</name>
<proteinExistence type="predicted"/>
<evidence type="ECO:0000313" key="2">
    <source>
        <dbReference type="EMBL" id="KAK7799184.1"/>
    </source>
</evidence>
<gene>
    <name evidence="2" type="ORF">U0070_014084</name>
</gene>
<keyword evidence="3" id="KW-1185">Reference proteome</keyword>
<feature type="region of interest" description="Disordered" evidence="1">
    <location>
        <begin position="59"/>
        <end position="88"/>
    </location>
</feature>
<sequence length="88" mass="9535">MAADRRPKGATLDLRRRLLRYRVRAWKARKPQVLDFPASLSLGFLEAAVGHPLAPGRPLPRGAGFAPGNCLQEETGLARGGQPGHRQG</sequence>
<dbReference type="EMBL" id="JBBHLL010000633">
    <property type="protein sequence ID" value="KAK7799184.1"/>
    <property type="molecule type" value="Genomic_DNA"/>
</dbReference>
<dbReference type="AlphaFoldDB" id="A0AAW0HBG8"/>
<protein>
    <submittedName>
        <fullName evidence="2">Uncharacterized protein</fullName>
    </submittedName>
</protein>
<reference evidence="2 3" key="1">
    <citation type="journal article" date="2023" name="bioRxiv">
        <title>Conserved and derived expression patterns and positive selection on dental genes reveal complex evolutionary context of ever-growing rodent molars.</title>
        <authorList>
            <person name="Calamari Z.T."/>
            <person name="Song A."/>
            <person name="Cohen E."/>
            <person name="Akter M."/>
            <person name="Roy R.D."/>
            <person name="Hallikas O."/>
            <person name="Christensen M.M."/>
            <person name="Li P."/>
            <person name="Marangoni P."/>
            <person name="Jernvall J."/>
            <person name="Klein O.D."/>
        </authorList>
    </citation>
    <scope>NUCLEOTIDE SEQUENCE [LARGE SCALE GENOMIC DNA]</scope>
    <source>
        <strain evidence="2">V071</strain>
    </source>
</reference>
<dbReference type="Proteomes" id="UP001488838">
    <property type="component" value="Unassembled WGS sequence"/>
</dbReference>
<evidence type="ECO:0000256" key="1">
    <source>
        <dbReference type="SAM" id="MobiDB-lite"/>
    </source>
</evidence>
<feature type="compositionally biased region" description="Gly residues" evidence="1">
    <location>
        <begin position="78"/>
        <end position="88"/>
    </location>
</feature>
<evidence type="ECO:0000313" key="3">
    <source>
        <dbReference type="Proteomes" id="UP001488838"/>
    </source>
</evidence>
<comment type="caution">
    <text evidence="2">The sequence shown here is derived from an EMBL/GenBank/DDBJ whole genome shotgun (WGS) entry which is preliminary data.</text>
</comment>